<dbReference type="InterPro" id="IPR000073">
    <property type="entry name" value="AB_hydrolase_1"/>
</dbReference>
<dbReference type="OrthoDB" id="1263307at2759"/>
<evidence type="ECO:0000313" key="3">
    <source>
        <dbReference type="Proteomes" id="UP000325780"/>
    </source>
</evidence>
<proteinExistence type="predicted"/>
<evidence type="ECO:0000259" key="1">
    <source>
        <dbReference type="Pfam" id="PF12697"/>
    </source>
</evidence>
<dbReference type="PANTHER" id="PTHR37017:SF11">
    <property type="entry name" value="ESTERASE_LIPASE_THIOESTERASE DOMAIN-CONTAINING PROTEIN"/>
    <property type="match status" value="1"/>
</dbReference>
<accession>A0A5N6U6Y7</accession>
<dbReference type="Pfam" id="PF12697">
    <property type="entry name" value="Abhydrolase_6"/>
    <property type="match status" value="1"/>
</dbReference>
<dbReference type="InterPro" id="IPR052897">
    <property type="entry name" value="Sec-Metab_Biosynth_Hydrolase"/>
</dbReference>
<name>A0A5N6U6Y7_ASPAV</name>
<protein>
    <submittedName>
        <fullName evidence="2">Alpha/beta hydrolase fold-1</fullName>
    </submittedName>
</protein>
<dbReference type="Proteomes" id="UP000325780">
    <property type="component" value="Unassembled WGS sequence"/>
</dbReference>
<keyword evidence="2" id="KW-0378">Hydrolase</keyword>
<feature type="domain" description="AB hydrolase-1" evidence="1">
    <location>
        <begin position="7"/>
        <end position="235"/>
    </location>
</feature>
<dbReference type="Gene3D" id="3.40.50.1820">
    <property type="entry name" value="alpha/beta hydrolase"/>
    <property type="match status" value="1"/>
</dbReference>
<dbReference type="GO" id="GO:0016787">
    <property type="term" value="F:hydrolase activity"/>
    <property type="evidence" value="ECO:0007669"/>
    <property type="project" value="UniProtKB-KW"/>
</dbReference>
<dbReference type="EMBL" id="ML742030">
    <property type="protein sequence ID" value="KAE8154362.1"/>
    <property type="molecule type" value="Genomic_DNA"/>
</dbReference>
<keyword evidence="3" id="KW-1185">Reference proteome</keyword>
<sequence>MSTKPTMVLVPGAWSTPSFYSSLQSLLVNRGFQVLVTQHASTGAEPPTKTLNDDVSCLRATLRELCDAGNDVLVLAHSYGGIVSSVAVEGLEKPLRQAHGKKGGVIMITYMVAFVIPPGLSLVQASGGQLMPWIKDEGGYAYNTIGPDGAFNDLAASEQEHWMKQLTHASTPVFYGAASHEPWRVIPTAYILAEEDRLLPLVIQEHMVETLGTTRTYRLQSSHHPFLSMPGKVVDIVDELCSGH</sequence>
<reference evidence="2 3" key="1">
    <citation type="submission" date="2019-04" db="EMBL/GenBank/DDBJ databases">
        <title>Friends and foes A comparative genomics study of 23 Aspergillus species from section Flavi.</title>
        <authorList>
            <consortium name="DOE Joint Genome Institute"/>
            <person name="Kjaerbolling I."/>
            <person name="Vesth T."/>
            <person name="Frisvad J.C."/>
            <person name="Nybo J.L."/>
            <person name="Theobald S."/>
            <person name="Kildgaard S."/>
            <person name="Isbrandt T."/>
            <person name="Kuo A."/>
            <person name="Sato A."/>
            <person name="Lyhne E.K."/>
            <person name="Kogle M.E."/>
            <person name="Wiebenga A."/>
            <person name="Kun R.S."/>
            <person name="Lubbers R.J."/>
            <person name="Makela M.R."/>
            <person name="Barry K."/>
            <person name="Chovatia M."/>
            <person name="Clum A."/>
            <person name="Daum C."/>
            <person name="Haridas S."/>
            <person name="He G."/>
            <person name="LaButti K."/>
            <person name="Lipzen A."/>
            <person name="Mondo S."/>
            <person name="Riley R."/>
            <person name="Salamov A."/>
            <person name="Simmons B.A."/>
            <person name="Magnuson J.K."/>
            <person name="Henrissat B."/>
            <person name="Mortensen U.H."/>
            <person name="Larsen T.O."/>
            <person name="Devries R.P."/>
            <person name="Grigoriev I.V."/>
            <person name="Machida M."/>
            <person name="Baker S.E."/>
            <person name="Andersen M.R."/>
        </authorList>
    </citation>
    <scope>NUCLEOTIDE SEQUENCE [LARGE SCALE GENOMIC DNA]</scope>
    <source>
        <strain evidence="2 3">IBT 18842</strain>
    </source>
</reference>
<evidence type="ECO:0000313" key="2">
    <source>
        <dbReference type="EMBL" id="KAE8154362.1"/>
    </source>
</evidence>
<gene>
    <name evidence="2" type="ORF">BDV25DRAFT_116609</name>
</gene>
<dbReference type="AlphaFoldDB" id="A0A5N6U6Y7"/>
<dbReference type="PANTHER" id="PTHR37017">
    <property type="entry name" value="AB HYDROLASE-1 DOMAIN-CONTAINING PROTEIN-RELATED"/>
    <property type="match status" value="1"/>
</dbReference>
<organism evidence="2 3">
    <name type="scientific">Aspergillus avenaceus</name>
    <dbReference type="NCBI Taxonomy" id="36643"/>
    <lineage>
        <taxon>Eukaryota</taxon>
        <taxon>Fungi</taxon>
        <taxon>Dikarya</taxon>
        <taxon>Ascomycota</taxon>
        <taxon>Pezizomycotina</taxon>
        <taxon>Eurotiomycetes</taxon>
        <taxon>Eurotiomycetidae</taxon>
        <taxon>Eurotiales</taxon>
        <taxon>Aspergillaceae</taxon>
        <taxon>Aspergillus</taxon>
        <taxon>Aspergillus subgen. Circumdati</taxon>
    </lineage>
</organism>
<dbReference type="InterPro" id="IPR029058">
    <property type="entry name" value="AB_hydrolase_fold"/>
</dbReference>
<dbReference type="SUPFAM" id="SSF53474">
    <property type="entry name" value="alpha/beta-Hydrolases"/>
    <property type="match status" value="1"/>
</dbReference>